<proteinExistence type="predicted"/>
<evidence type="ECO:0000259" key="3">
    <source>
        <dbReference type="SMART" id="SM00409"/>
    </source>
</evidence>
<dbReference type="InterPro" id="IPR013106">
    <property type="entry name" value="Ig_V-set"/>
</dbReference>
<organism evidence="5">
    <name type="scientific">Cyprinus carpio</name>
    <name type="common">Common carp</name>
    <dbReference type="NCBI Taxonomy" id="7962"/>
    <lineage>
        <taxon>Eukaryota</taxon>
        <taxon>Metazoa</taxon>
        <taxon>Chordata</taxon>
        <taxon>Craniata</taxon>
        <taxon>Vertebrata</taxon>
        <taxon>Euteleostomi</taxon>
        <taxon>Actinopterygii</taxon>
        <taxon>Neopterygii</taxon>
        <taxon>Teleostei</taxon>
        <taxon>Ostariophysi</taxon>
        <taxon>Cypriniformes</taxon>
        <taxon>Cyprinidae</taxon>
        <taxon>Cyprininae</taxon>
        <taxon>Cyprinus</taxon>
    </lineage>
</organism>
<evidence type="ECO:0000313" key="4">
    <source>
        <dbReference type="RefSeq" id="XP_042577129.1"/>
    </source>
</evidence>
<evidence type="ECO:0000313" key="5">
    <source>
        <dbReference type="RefSeq" id="XP_042577130.1"/>
    </source>
</evidence>
<dbReference type="PANTHER" id="PTHR21063">
    <property type="entry name" value="LFA-3"/>
    <property type="match status" value="1"/>
</dbReference>
<feature type="chain" id="PRO_5044700053" evidence="2">
    <location>
        <begin position="20"/>
        <end position="553"/>
    </location>
</feature>
<dbReference type="Proteomes" id="UP001155660">
    <property type="component" value="Chromosome B3"/>
</dbReference>
<keyword evidence="1" id="KW-0812">Transmembrane</keyword>
<feature type="signal peptide" evidence="2">
    <location>
        <begin position="1"/>
        <end position="19"/>
    </location>
</feature>
<dbReference type="SMART" id="SM00409">
    <property type="entry name" value="IG"/>
    <property type="match status" value="2"/>
</dbReference>
<dbReference type="AlphaFoldDB" id="A0A9Q9W5C5"/>
<gene>
    <name evidence="4 5" type="primary">LOC109077535</name>
</gene>
<keyword evidence="2" id="KW-0732">Signal</keyword>
<accession>A0A9Q9W5C5</accession>
<dbReference type="RefSeq" id="XP_042577130.1">
    <property type="nucleotide sequence ID" value="XM_042721196.1"/>
</dbReference>
<feature type="domain" description="Immunoglobulin" evidence="3">
    <location>
        <begin position="24"/>
        <end position="126"/>
    </location>
</feature>
<dbReference type="GeneID" id="109077535"/>
<name>A0A9Q9W5C5_CYPCA</name>
<evidence type="ECO:0000256" key="1">
    <source>
        <dbReference type="SAM" id="Phobius"/>
    </source>
</evidence>
<reference evidence="4 5" key="1">
    <citation type="submission" date="2025-04" db="UniProtKB">
        <authorList>
            <consortium name="RefSeq"/>
        </authorList>
    </citation>
    <scope>IDENTIFICATION</scope>
    <source>
        <tissue evidence="4 5">Muscle</tissue>
    </source>
</reference>
<feature type="domain" description="Immunoglobulin" evidence="3">
    <location>
        <begin position="284"/>
        <end position="389"/>
    </location>
</feature>
<dbReference type="OrthoDB" id="8801142at2759"/>
<protein>
    <submittedName>
        <fullName evidence="4">Uncharacterized protein LOC109077535 isoform X1</fullName>
    </submittedName>
    <submittedName>
        <fullName evidence="5">Uncharacterized protein LOC109077535 isoform X2</fullName>
    </submittedName>
</protein>
<dbReference type="RefSeq" id="XP_042577129.1">
    <property type="nucleotide sequence ID" value="XM_042721195.1"/>
</dbReference>
<dbReference type="KEGG" id="ccar:109077535"/>
<dbReference type="Pfam" id="PF07686">
    <property type="entry name" value="V-set"/>
    <property type="match status" value="1"/>
</dbReference>
<evidence type="ECO:0000256" key="2">
    <source>
        <dbReference type="SAM" id="SignalP"/>
    </source>
</evidence>
<sequence>MKNTVLFSVILVFLDGVFGEAAERKEVSALEGDSVTLHANVTEIHKIDLMMWMYGSQGAIIAKLNGKSQLISLYDVDDGRFGDRLQLDSQTGSLSITDIRTKLSGDYQLKIISSETSYRTFSLTVHDVFFAGIDWISDHHKQQKHRYRSLSAADHQQQRDSLQEIQCLSVPEPGLSSGVIALICTCVLLGAAAAVITGVCYYRCKYSRLKYVKTQMYSEDEMKTKEVTEGDSATQHIGIAKPQRYDQILWRFGPQGSLITQIPLRNKETLPEDDERLTIDLLYVDSLRFSEGEDVTLDTGVSELQRDDQILWSFKSEDTIIAKRDGDTNQVLNDADGGRFRDRLQMDDQTGSLTITNTKTTDSGVYHLQISSRNKVSYQKFSVCLDTVKVRAGGSITLNTDVTEPEDDNDTGLAEISQVSSKTSVNHDEENKVSVMEGDRAKLNTDVSELQRDALILWMFGSRDGLIAKADMENNRISIYDGADGRYRDRLELDRQTGSLSITNTTCTETKSKLFRVTVSVNRETNREDAGDSFLRENSEKIPLFRTYSGTSV</sequence>
<dbReference type="PANTHER" id="PTHR21063:SF4">
    <property type="entry name" value="CD48 ANTIGEN-RELATED"/>
    <property type="match status" value="1"/>
</dbReference>
<dbReference type="InterPro" id="IPR003599">
    <property type="entry name" value="Ig_sub"/>
</dbReference>
<feature type="transmembrane region" description="Helical" evidence="1">
    <location>
        <begin position="179"/>
        <end position="202"/>
    </location>
</feature>
<keyword evidence="1" id="KW-1133">Transmembrane helix</keyword>
<keyword evidence="1" id="KW-0472">Membrane</keyword>